<reference evidence="1 2" key="1">
    <citation type="submission" date="2017-03" db="EMBL/GenBank/DDBJ databases">
        <authorList>
            <person name="Regsiter A."/>
            <person name="William W."/>
        </authorList>
    </citation>
    <scope>NUCLEOTIDE SEQUENCE [LARGE SCALE GENOMIC DNA]</scope>
    <source>
        <strain evidence="1">PRJEB5721</strain>
    </source>
</reference>
<name>A0ABY1MLU4_9PROT</name>
<accession>A0ABY1MLU4</accession>
<organism evidence="1 2">
    <name type="scientific">Acidithiobacillus ferrivorans</name>
    <dbReference type="NCBI Taxonomy" id="160808"/>
    <lineage>
        <taxon>Bacteria</taxon>
        <taxon>Pseudomonadati</taxon>
        <taxon>Pseudomonadota</taxon>
        <taxon>Acidithiobacillia</taxon>
        <taxon>Acidithiobacillales</taxon>
        <taxon>Acidithiobacillaceae</taxon>
        <taxon>Acidithiobacillus</taxon>
    </lineage>
</organism>
<protein>
    <recommendedName>
        <fullName evidence="3">DUF2846 domain-containing protein</fullName>
    </recommendedName>
</protein>
<dbReference type="EMBL" id="LT841305">
    <property type="protein sequence ID" value="SMH64596.1"/>
    <property type="molecule type" value="Genomic_DNA"/>
</dbReference>
<sequence length="112" mass="12520">MRTSAYPSFFLVGQPILFVAIRPNGKFTHVSGVSGIGIFHARPLRTTIYHNGNMLKRLPDQPSAYSALTPGDTTSMTFRIFPQGKWRDIVKGDGRLTHVTYRSDSLMPVPKQ</sequence>
<evidence type="ECO:0000313" key="2">
    <source>
        <dbReference type="Proteomes" id="UP000193925"/>
    </source>
</evidence>
<proteinExistence type="predicted"/>
<gene>
    <name evidence="1" type="ORF">AFERRI_10629</name>
</gene>
<keyword evidence="2" id="KW-1185">Reference proteome</keyword>
<evidence type="ECO:0000313" key="1">
    <source>
        <dbReference type="EMBL" id="SMH64596.1"/>
    </source>
</evidence>
<evidence type="ECO:0008006" key="3">
    <source>
        <dbReference type="Google" id="ProtNLM"/>
    </source>
</evidence>
<dbReference type="Proteomes" id="UP000193925">
    <property type="component" value="Chromosome AFERRI"/>
</dbReference>